<dbReference type="EMBL" id="PFEV01000160">
    <property type="protein sequence ID" value="PIV70779.1"/>
    <property type="molecule type" value="Genomic_DNA"/>
</dbReference>
<comment type="caution">
    <text evidence="2">The sequence shown here is derived from an EMBL/GenBank/DDBJ whole genome shotgun (WGS) entry which is preliminary data.</text>
</comment>
<keyword evidence="1" id="KW-1133">Transmembrane helix</keyword>
<proteinExistence type="predicted"/>
<dbReference type="Proteomes" id="UP000228762">
    <property type="component" value="Unassembled WGS sequence"/>
</dbReference>
<evidence type="ECO:0000313" key="2">
    <source>
        <dbReference type="EMBL" id="PIV70779.1"/>
    </source>
</evidence>
<evidence type="ECO:0000313" key="3">
    <source>
        <dbReference type="Proteomes" id="UP000228762"/>
    </source>
</evidence>
<feature type="transmembrane region" description="Helical" evidence="1">
    <location>
        <begin position="30"/>
        <end position="63"/>
    </location>
</feature>
<protein>
    <submittedName>
        <fullName evidence="2">Uncharacterized protein</fullName>
    </submittedName>
</protein>
<keyword evidence="1" id="KW-0472">Membrane</keyword>
<keyword evidence="1" id="KW-0812">Transmembrane</keyword>
<reference evidence="3" key="1">
    <citation type="submission" date="2017-09" db="EMBL/GenBank/DDBJ databases">
        <title>Depth-based differentiation of microbial function through sediment-hosted aquifers and enrichment of novel symbionts in the deep terrestrial subsurface.</title>
        <authorList>
            <person name="Probst A.J."/>
            <person name="Ladd B."/>
            <person name="Jarett J.K."/>
            <person name="Geller-Mcgrath D.E."/>
            <person name="Sieber C.M.K."/>
            <person name="Emerson J.B."/>
            <person name="Anantharaman K."/>
            <person name="Thomas B.C."/>
            <person name="Malmstrom R."/>
            <person name="Stieglmeier M."/>
            <person name="Klingl A."/>
            <person name="Woyke T."/>
            <person name="Ryan C.M."/>
            <person name="Banfield J.F."/>
        </authorList>
    </citation>
    <scope>NUCLEOTIDE SEQUENCE [LARGE SCALE GENOMIC DNA]</scope>
</reference>
<organism evidence="2 3">
    <name type="scientific">Candidatus Roizmanbacteria bacterium CG17_big_fil_post_rev_8_21_14_2_50_39_7</name>
    <dbReference type="NCBI Taxonomy" id="1974858"/>
    <lineage>
        <taxon>Bacteria</taxon>
        <taxon>Candidatus Roizmaniibacteriota</taxon>
    </lineage>
</organism>
<accession>A0A2M7EJN7</accession>
<gene>
    <name evidence="2" type="ORF">COW57_03420</name>
</gene>
<dbReference type="AlphaFoldDB" id="A0A2M7EJN7"/>
<name>A0A2M7EJN7_9BACT</name>
<evidence type="ECO:0000256" key="1">
    <source>
        <dbReference type="SAM" id="Phobius"/>
    </source>
</evidence>
<sequence>MTNNRGIFLSIIDWIPASAGMTHELEFLGYGVGVGIGVLVGVGVEVAVGVGVTVGVGVMVGAIAQEPMVYLP</sequence>